<dbReference type="InterPro" id="IPR032377">
    <property type="entry name" value="STAR_dimer"/>
</dbReference>
<evidence type="ECO:0000313" key="4">
    <source>
        <dbReference type="EMBL" id="MBZ3881004.1"/>
    </source>
</evidence>
<gene>
    <name evidence="4" type="ORF">SUZIE_160770</name>
</gene>
<dbReference type="Pfam" id="PF16544">
    <property type="entry name" value="STAR_dimer"/>
    <property type="match status" value="1"/>
</dbReference>
<keyword evidence="5" id="KW-1185">Reference proteome</keyword>
<evidence type="ECO:0000256" key="2">
    <source>
        <dbReference type="ARBA" id="ARBA00023187"/>
    </source>
</evidence>
<dbReference type="Gene3D" id="1.20.5.4010">
    <property type="match status" value="1"/>
</dbReference>
<proteinExistence type="predicted"/>
<accession>A0AA41MZX5</accession>
<evidence type="ECO:0000313" key="5">
    <source>
        <dbReference type="Proteomes" id="UP001166674"/>
    </source>
</evidence>
<dbReference type="EMBL" id="JAATJV010374714">
    <property type="protein sequence ID" value="MBZ3881004.1"/>
    <property type="molecule type" value="Genomic_DNA"/>
</dbReference>
<feature type="domain" description="STAR protein homodimerisation region" evidence="3">
    <location>
        <begin position="51"/>
        <end position="99"/>
    </location>
</feature>
<name>A0AA41MZX5_SCICA</name>
<reference evidence="4" key="1">
    <citation type="submission" date="2020-03" db="EMBL/GenBank/DDBJ databases">
        <title>Studies in the Genomics of Life Span.</title>
        <authorList>
            <person name="Glass D."/>
        </authorList>
    </citation>
    <scope>NUCLEOTIDE SEQUENCE</scope>
    <source>
        <strain evidence="4">SUZIE</strain>
        <tissue evidence="4">Muscle</tissue>
    </source>
</reference>
<dbReference type="Proteomes" id="UP001166674">
    <property type="component" value="Unassembled WGS sequence"/>
</dbReference>
<protein>
    <submittedName>
        <fullName evidence="4">Protein quaking</fullName>
    </submittedName>
</protein>
<evidence type="ECO:0000259" key="3">
    <source>
        <dbReference type="Pfam" id="PF16544"/>
    </source>
</evidence>
<dbReference type="AlphaFoldDB" id="A0AA41MZX5"/>
<sequence length="104" mass="11906">MCPELEPVQSWWSLCRARPTPSSSLVLATGEVNCGAWNMMGEMETKEKLNPTLDYLMLLRNHKTLLSCWPNFCSIVNLLERLLVEEISRVQKPMYNDTLDGSTE</sequence>
<evidence type="ECO:0000256" key="1">
    <source>
        <dbReference type="ARBA" id="ARBA00022664"/>
    </source>
</evidence>
<keyword evidence="2" id="KW-0508">mRNA splicing</keyword>
<dbReference type="GO" id="GO:0006397">
    <property type="term" value="P:mRNA processing"/>
    <property type="evidence" value="ECO:0007669"/>
    <property type="project" value="UniProtKB-KW"/>
</dbReference>
<keyword evidence="1" id="KW-0507">mRNA processing</keyword>
<organism evidence="4 5">
    <name type="scientific">Sciurus carolinensis</name>
    <name type="common">Eastern gray squirrel</name>
    <dbReference type="NCBI Taxonomy" id="30640"/>
    <lineage>
        <taxon>Eukaryota</taxon>
        <taxon>Metazoa</taxon>
        <taxon>Chordata</taxon>
        <taxon>Craniata</taxon>
        <taxon>Vertebrata</taxon>
        <taxon>Euteleostomi</taxon>
        <taxon>Mammalia</taxon>
        <taxon>Eutheria</taxon>
        <taxon>Euarchontoglires</taxon>
        <taxon>Glires</taxon>
        <taxon>Rodentia</taxon>
        <taxon>Sciuromorpha</taxon>
        <taxon>Sciuridae</taxon>
        <taxon>Sciurinae</taxon>
        <taxon>Sciurini</taxon>
        <taxon>Sciurus</taxon>
    </lineage>
</organism>
<dbReference type="GO" id="GO:0008380">
    <property type="term" value="P:RNA splicing"/>
    <property type="evidence" value="ECO:0007669"/>
    <property type="project" value="UniProtKB-KW"/>
</dbReference>
<comment type="caution">
    <text evidence="4">The sequence shown here is derived from an EMBL/GenBank/DDBJ whole genome shotgun (WGS) entry which is preliminary data.</text>
</comment>